<dbReference type="Pfam" id="PF26188">
    <property type="entry name" value="RESC6"/>
    <property type="match status" value="2"/>
</dbReference>
<keyword evidence="2" id="KW-0732">Signal</keyword>
<feature type="region of interest" description="Disordered" evidence="1">
    <location>
        <begin position="923"/>
        <end position="978"/>
    </location>
</feature>
<dbReference type="AlphaFoldDB" id="A0A7S4F7S9"/>
<dbReference type="GO" id="GO:0044528">
    <property type="term" value="P:regulation of mitochondrial mRNA stability"/>
    <property type="evidence" value="ECO:0007669"/>
    <property type="project" value="TreeGrafter"/>
</dbReference>
<reference evidence="4" key="1">
    <citation type="submission" date="2021-01" db="EMBL/GenBank/DDBJ databases">
        <authorList>
            <person name="Corre E."/>
            <person name="Pelletier E."/>
            <person name="Niang G."/>
            <person name="Scheremetjew M."/>
            <person name="Finn R."/>
            <person name="Kale V."/>
            <person name="Holt S."/>
            <person name="Cochrane G."/>
            <person name="Meng A."/>
            <person name="Brown T."/>
            <person name="Cohen L."/>
        </authorList>
    </citation>
    <scope>NUCLEOTIDE SEQUENCE</scope>
    <source>
        <strain evidence="4">CCMP645</strain>
    </source>
</reference>
<dbReference type="InterPro" id="IPR058917">
    <property type="entry name" value="RESC6_dom"/>
</dbReference>
<dbReference type="Pfam" id="PF08373">
    <property type="entry name" value="RAP"/>
    <property type="match status" value="1"/>
</dbReference>
<feature type="signal peptide" evidence="2">
    <location>
        <begin position="1"/>
        <end position="40"/>
    </location>
</feature>
<feature type="domain" description="RAP" evidence="3">
    <location>
        <begin position="827"/>
        <end position="887"/>
    </location>
</feature>
<dbReference type="PROSITE" id="PS51286">
    <property type="entry name" value="RAP"/>
    <property type="match status" value="1"/>
</dbReference>
<feature type="chain" id="PRO_5031421261" description="RAP domain-containing protein" evidence="2">
    <location>
        <begin position="41"/>
        <end position="1032"/>
    </location>
</feature>
<dbReference type="PANTHER" id="PTHR21228">
    <property type="entry name" value="FAST LEU-RICH DOMAIN-CONTAINING"/>
    <property type="match status" value="1"/>
</dbReference>
<feature type="compositionally biased region" description="Acidic residues" evidence="1">
    <location>
        <begin position="942"/>
        <end position="959"/>
    </location>
</feature>
<feature type="compositionally biased region" description="Polar residues" evidence="1">
    <location>
        <begin position="1007"/>
        <end position="1016"/>
    </location>
</feature>
<accession>A0A7S4F7S9</accession>
<dbReference type="GO" id="GO:0005759">
    <property type="term" value="C:mitochondrial matrix"/>
    <property type="evidence" value="ECO:0007669"/>
    <property type="project" value="TreeGrafter"/>
</dbReference>
<dbReference type="EMBL" id="HBIZ01047669">
    <property type="protein sequence ID" value="CAE0777878.1"/>
    <property type="molecule type" value="Transcribed_RNA"/>
</dbReference>
<evidence type="ECO:0000259" key="3">
    <source>
        <dbReference type="PROSITE" id="PS51286"/>
    </source>
</evidence>
<gene>
    <name evidence="4" type="ORF">PCAR00345_LOCUS30517</name>
</gene>
<dbReference type="GO" id="GO:0003723">
    <property type="term" value="F:RNA binding"/>
    <property type="evidence" value="ECO:0007669"/>
    <property type="project" value="TreeGrafter"/>
</dbReference>
<name>A0A7S4F7S9_CHRCT</name>
<dbReference type="InterPro" id="IPR013584">
    <property type="entry name" value="RAP"/>
</dbReference>
<evidence type="ECO:0000256" key="2">
    <source>
        <dbReference type="SAM" id="SignalP"/>
    </source>
</evidence>
<evidence type="ECO:0000313" key="4">
    <source>
        <dbReference type="EMBL" id="CAE0777878.1"/>
    </source>
</evidence>
<proteinExistence type="predicted"/>
<sequence length="1032" mass="112953">MCAQTDGERRFEHHSRRHAARGRTHAALFCVALLTGRVDALAVCRTCARGSSTRYASRMCVGPETVDERTAVLASSKVATVASVGGAESNATCTGSEDVAEEEAEWDPRLLTNMLTKANSSEELLLVYNESGSIFNDMHVCAFWSRFGKLMRNSASEREWLRAHRESLDPIREQTARMLPQFETRSLSNTAHGLASAGMRYVPPWTSLWDTLAAASEANISAFDPRNLANLMWAMATAGCKTPSLYDGVASASCMQMDDFTPQGISNLAWAFARVGHPAPELFTAIANRTIPILSEFSPQGISMTAWAFANAQQSEPALFDAVADAMAAQIEEASPQSIAITAWTFATSGHESPKLFAAIEAEACKRIHLFNAQGLPNLAWAFATAGIPAPRLFDAVAAATPALLKRFTPQGLTNMVWAFAKAAQPAPALFQEVSEELLLRVDDRISSQELANICWAYATAGHHAPALFDALAPIITRRAAQFNAQETSNLLWAFATTGQDAPVLFETLAKDAQGRLHEFNEQGLTNVVWSLAIHGKAPLELTSALAVEVRAKLPNFKPQGLVNTAWAFSTFGRTPAGLFEAILAEAETRLGEFNTLAISSLVWSATNIGVVSRTFFDAVAEQLALRPEEFGARELPVVAWALATIGYESPEAFAIIADAAVPKLGNFTPQSLANFAWAFANMAYTSESLFLRIGEQMALRLESLKVQELSNSAWAFAVADVRSDAFFGSDAFVDACTSKECNEKQLCQLHQWSLWCDEIDAPWPRLPDEFRQKCNHTFSTLAASPSNLQGRVCKALQTLGLQPEEELHVEQGYSIDLTVDWGNERVRIEVDGPGHFLPNSRSPLGSTLLKRRQLQRFGHKLLSLPYWELEMLDHPNALTRRQLQCEYLSYKLDELTGMRLAARGDGWVVIDTALMDRRPELFEESDEVAADAEGTQSGARDEDDEDDDDDDDDDDDGMGAEADAVAEDTGGQAVRRRPERYLRHQALNDEALDALLQEVLTANGITPNWIPSSTGPPRADLDEPTAIVDAE</sequence>
<dbReference type="SMART" id="SM00952">
    <property type="entry name" value="RAP"/>
    <property type="match status" value="1"/>
</dbReference>
<dbReference type="GO" id="GO:0000963">
    <property type="term" value="P:mitochondrial RNA processing"/>
    <property type="evidence" value="ECO:0007669"/>
    <property type="project" value="TreeGrafter"/>
</dbReference>
<dbReference type="GO" id="GO:0035770">
    <property type="term" value="C:ribonucleoprotein granule"/>
    <property type="evidence" value="ECO:0007669"/>
    <property type="project" value="TreeGrafter"/>
</dbReference>
<organism evidence="4">
    <name type="scientific">Chrysotila carterae</name>
    <name type="common">Marine alga</name>
    <name type="synonym">Syracosphaera carterae</name>
    <dbReference type="NCBI Taxonomy" id="13221"/>
    <lineage>
        <taxon>Eukaryota</taxon>
        <taxon>Haptista</taxon>
        <taxon>Haptophyta</taxon>
        <taxon>Prymnesiophyceae</taxon>
        <taxon>Isochrysidales</taxon>
        <taxon>Isochrysidaceae</taxon>
        <taxon>Chrysotila</taxon>
    </lineage>
</organism>
<protein>
    <recommendedName>
        <fullName evidence="3">RAP domain-containing protein</fullName>
    </recommendedName>
</protein>
<dbReference type="PANTHER" id="PTHR21228:SF40">
    <property type="entry name" value="LD45607P"/>
    <property type="match status" value="1"/>
</dbReference>
<feature type="region of interest" description="Disordered" evidence="1">
    <location>
        <begin position="1007"/>
        <end position="1032"/>
    </location>
</feature>
<dbReference type="InterPro" id="IPR050870">
    <property type="entry name" value="FAST_kinase"/>
</dbReference>
<evidence type="ECO:0000256" key="1">
    <source>
        <dbReference type="SAM" id="MobiDB-lite"/>
    </source>
</evidence>